<dbReference type="Pfam" id="PF00486">
    <property type="entry name" value="Trans_reg_C"/>
    <property type="match status" value="1"/>
</dbReference>
<dbReference type="PANTHER" id="PTHR35807">
    <property type="entry name" value="TRANSCRIPTIONAL REGULATOR REDD-RELATED"/>
    <property type="match status" value="1"/>
</dbReference>
<evidence type="ECO:0000256" key="4">
    <source>
        <dbReference type="ARBA" id="ARBA00023125"/>
    </source>
</evidence>
<dbReference type="InterPro" id="IPR011990">
    <property type="entry name" value="TPR-like_helical_dom_sf"/>
</dbReference>
<name>A0AA41U2I7_9ACTN</name>
<dbReference type="Pfam" id="PF03704">
    <property type="entry name" value="BTAD"/>
    <property type="match status" value="1"/>
</dbReference>
<dbReference type="SUPFAM" id="SSF46894">
    <property type="entry name" value="C-terminal effector domain of the bipartite response regulators"/>
    <property type="match status" value="1"/>
</dbReference>
<dbReference type="GO" id="GO:0000160">
    <property type="term" value="P:phosphorelay signal transduction system"/>
    <property type="evidence" value="ECO:0007669"/>
    <property type="project" value="UniProtKB-KW"/>
</dbReference>
<keyword evidence="3" id="KW-0805">Transcription regulation</keyword>
<organism evidence="8 9">
    <name type="scientific">Yinghuangia soli</name>
    <dbReference type="NCBI Taxonomy" id="2908204"/>
    <lineage>
        <taxon>Bacteria</taxon>
        <taxon>Bacillati</taxon>
        <taxon>Actinomycetota</taxon>
        <taxon>Actinomycetes</taxon>
        <taxon>Kitasatosporales</taxon>
        <taxon>Streptomycetaceae</taxon>
        <taxon>Yinghuangia</taxon>
    </lineage>
</organism>
<keyword evidence="9" id="KW-1185">Reference proteome</keyword>
<dbReference type="RefSeq" id="WP_235056474.1">
    <property type="nucleotide sequence ID" value="NZ_JAKFHA010000027.1"/>
</dbReference>
<proteinExistence type="inferred from homology"/>
<accession>A0AA41U2I7</accession>
<feature type="DNA-binding region" description="OmpR/PhoB-type" evidence="6">
    <location>
        <begin position="1"/>
        <end position="101"/>
    </location>
</feature>
<dbReference type="InterPro" id="IPR036388">
    <property type="entry name" value="WH-like_DNA-bd_sf"/>
</dbReference>
<evidence type="ECO:0000259" key="7">
    <source>
        <dbReference type="PROSITE" id="PS51755"/>
    </source>
</evidence>
<dbReference type="SUPFAM" id="SSF48452">
    <property type="entry name" value="TPR-like"/>
    <property type="match status" value="1"/>
</dbReference>
<dbReference type="SMART" id="SM00862">
    <property type="entry name" value="Trans_reg_C"/>
    <property type="match status" value="1"/>
</dbReference>
<dbReference type="Gene3D" id="1.10.10.10">
    <property type="entry name" value="Winged helix-like DNA-binding domain superfamily/Winged helix DNA-binding domain"/>
    <property type="match status" value="1"/>
</dbReference>
<evidence type="ECO:0000256" key="2">
    <source>
        <dbReference type="ARBA" id="ARBA00023012"/>
    </source>
</evidence>
<keyword evidence="2" id="KW-0902">Two-component regulatory system</keyword>
<comment type="similarity">
    <text evidence="1">Belongs to the AfsR/DnrI/RedD regulatory family.</text>
</comment>
<dbReference type="CDD" id="cd15831">
    <property type="entry name" value="BTAD"/>
    <property type="match status" value="1"/>
</dbReference>
<evidence type="ECO:0000256" key="1">
    <source>
        <dbReference type="ARBA" id="ARBA00005820"/>
    </source>
</evidence>
<sequence length="272" mass="29143">MAHSAGVGVLGPLEVRAAGTPPHGLWQPVPGARPRSLLARLAAASGRVVLTERLLTEVWPDEPPAMRAKAVAQVVHRLRKLIGDRQGVLIATRPQGYELRVPDVEIDAVLAGLLVERGRARLACGDPVGASALLGRALGMWRGDPYDGVDMADPAGPVACHGAHLARLRVTALEARIDADLALDRHREVVDELSNLIAADPLHEPWWPRLMLALDGCGRRGDALYTYQRLRALLVDGLGIEPGPEARRVHRRILAGDDLGKECGCVCGCCCS</sequence>
<comment type="caution">
    <text evidence="8">The sequence shown here is derived from an EMBL/GenBank/DDBJ whole genome shotgun (WGS) entry which is preliminary data.</text>
</comment>
<gene>
    <name evidence="8" type="ORF">LZ495_32035</name>
</gene>
<evidence type="ECO:0000313" key="9">
    <source>
        <dbReference type="Proteomes" id="UP001165378"/>
    </source>
</evidence>
<dbReference type="GO" id="GO:0006355">
    <property type="term" value="P:regulation of DNA-templated transcription"/>
    <property type="evidence" value="ECO:0007669"/>
    <property type="project" value="InterPro"/>
</dbReference>
<dbReference type="Gene3D" id="1.25.40.10">
    <property type="entry name" value="Tetratricopeptide repeat domain"/>
    <property type="match status" value="1"/>
</dbReference>
<reference evidence="8" key="1">
    <citation type="submission" date="2022-01" db="EMBL/GenBank/DDBJ databases">
        <title>Genome-Based Taxonomic Classification of the Phylum Actinobacteria.</title>
        <authorList>
            <person name="Gao Y."/>
        </authorList>
    </citation>
    <scope>NUCLEOTIDE SEQUENCE</scope>
    <source>
        <strain evidence="8">KLBMP 8922</strain>
    </source>
</reference>
<dbReference type="AlphaFoldDB" id="A0AA41U2I7"/>
<evidence type="ECO:0000313" key="8">
    <source>
        <dbReference type="EMBL" id="MCF2531823.1"/>
    </source>
</evidence>
<keyword evidence="5" id="KW-0804">Transcription</keyword>
<dbReference type="SMART" id="SM01043">
    <property type="entry name" value="BTAD"/>
    <property type="match status" value="1"/>
</dbReference>
<protein>
    <submittedName>
        <fullName evidence="8">AfsR/SARP family transcriptional regulator</fullName>
    </submittedName>
</protein>
<dbReference type="InterPro" id="IPR051677">
    <property type="entry name" value="AfsR-DnrI-RedD_regulator"/>
</dbReference>
<dbReference type="PROSITE" id="PS51755">
    <property type="entry name" value="OMPR_PHOB"/>
    <property type="match status" value="1"/>
</dbReference>
<dbReference type="InterPro" id="IPR016032">
    <property type="entry name" value="Sig_transdc_resp-reg_C-effctor"/>
</dbReference>
<dbReference type="GO" id="GO:0003677">
    <property type="term" value="F:DNA binding"/>
    <property type="evidence" value="ECO:0007669"/>
    <property type="project" value="UniProtKB-UniRule"/>
</dbReference>
<dbReference type="PANTHER" id="PTHR35807:SF1">
    <property type="entry name" value="TRANSCRIPTIONAL REGULATOR REDD"/>
    <property type="match status" value="1"/>
</dbReference>
<dbReference type="InterPro" id="IPR001867">
    <property type="entry name" value="OmpR/PhoB-type_DNA-bd"/>
</dbReference>
<feature type="domain" description="OmpR/PhoB-type" evidence="7">
    <location>
        <begin position="1"/>
        <end position="101"/>
    </location>
</feature>
<dbReference type="Proteomes" id="UP001165378">
    <property type="component" value="Unassembled WGS sequence"/>
</dbReference>
<evidence type="ECO:0000256" key="3">
    <source>
        <dbReference type="ARBA" id="ARBA00023015"/>
    </source>
</evidence>
<dbReference type="InterPro" id="IPR005158">
    <property type="entry name" value="BTAD"/>
</dbReference>
<dbReference type="EMBL" id="JAKFHA010000027">
    <property type="protein sequence ID" value="MCF2531823.1"/>
    <property type="molecule type" value="Genomic_DNA"/>
</dbReference>
<evidence type="ECO:0000256" key="6">
    <source>
        <dbReference type="PROSITE-ProRule" id="PRU01091"/>
    </source>
</evidence>
<keyword evidence="4 6" id="KW-0238">DNA-binding</keyword>
<evidence type="ECO:0000256" key="5">
    <source>
        <dbReference type="ARBA" id="ARBA00023163"/>
    </source>
</evidence>